<dbReference type="Gene3D" id="3.90.1510.10">
    <property type="entry name" value="Glycerate kinase, domain 2"/>
    <property type="match status" value="1"/>
</dbReference>
<dbReference type="InterPro" id="IPR004381">
    <property type="entry name" value="Glycerate_kinase"/>
</dbReference>
<dbReference type="Pfam" id="PF02595">
    <property type="entry name" value="Gly_kinase"/>
    <property type="match status" value="1"/>
</dbReference>
<evidence type="ECO:0000256" key="2">
    <source>
        <dbReference type="ARBA" id="ARBA00022679"/>
    </source>
</evidence>
<dbReference type="InterPro" id="IPR018197">
    <property type="entry name" value="Glycerate_kinase_RE-like"/>
</dbReference>
<dbReference type="GO" id="GO:0031388">
    <property type="term" value="P:organic acid phosphorylation"/>
    <property type="evidence" value="ECO:0007669"/>
    <property type="project" value="UniProtKB-UniRule"/>
</dbReference>
<reference evidence="5" key="1">
    <citation type="submission" date="2017-02" db="EMBL/GenBank/DDBJ databases">
        <title>Delving into the versatile metabolic prowess of the omnipresent phylum Bacteroidetes.</title>
        <authorList>
            <person name="Nobu M.K."/>
            <person name="Mei R."/>
            <person name="Narihiro T."/>
            <person name="Kuroda K."/>
            <person name="Liu W.-T."/>
        </authorList>
    </citation>
    <scope>NUCLEOTIDE SEQUENCE</scope>
    <source>
        <strain evidence="5">ADurb.Bin417</strain>
    </source>
</reference>
<dbReference type="Gene3D" id="3.40.50.10350">
    <property type="entry name" value="Glycerate kinase, domain 1"/>
    <property type="match status" value="1"/>
</dbReference>
<dbReference type="Proteomes" id="UP000485484">
    <property type="component" value="Unassembled WGS sequence"/>
</dbReference>
<dbReference type="EC" id="2.7.1.31" evidence="5"/>
<evidence type="ECO:0000313" key="5">
    <source>
        <dbReference type="EMBL" id="OPZ92138.1"/>
    </source>
</evidence>
<comment type="caution">
    <text evidence="5">The sequence shown here is derived from an EMBL/GenBank/DDBJ whole genome shotgun (WGS) entry which is preliminary data.</text>
</comment>
<name>A0A1V5MFY3_UNCT6</name>
<protein>
    <submittedName>
        <fullName evidence="5">Glycerate kinase</fullName>
        <ecNumber evidence="5">2.7.1.31</ecNumber>
    </submittedName>
</protein>
<comment type="similarity">
    <text evidence="1 4">Belongs to the glycerate kinase type-1 family.</text>
</comment>
<dbReference type="InterPro" id="IPR018193">
    <property type="entry name" value="Glyc_kinase_flavodox-like_fold"/>
</dbReference>
<keyword evidence="3 4" id="KW-0418">Kinase</keyword>
<dbReference type="NCBIfam" id="TIGR00045">
    <property type="entry name" value="glycerate kinase"/>
    <property type="match status" value="1"/>
</dbReference>
<gene>
    <name evidence="5" type="primary">glxK</name>
    <name evidence="5" type="ORF">BWY73_00922</name>
</gene>
<proteinExistence type="inferred from homology"/>
<accession>A0A1V5MFY3</accession>
<evidence type="ECO:0000256" key="1">
    <source>
        <dbReference type="ARBA" id="ARBA00006284"/>
    </source>
</evidence>
<evidence type="ECO:0000256" key="3">
    <source>
        <dbReference type="ARBA" id="ARBA00022777"/>
    </source>
</evidence>
<organism evidence="5">
    <name type="scientific">candidate division TA06 bacterium ADurb.Bin417</name>
    <dbReference type="NCBI Taxonomy" id="1852828"/>
    <lineage>
        <taxon>Bacteria</taxon>
        <taxon>Bacteria division TA06</taxon>
    </lineage>
</organism>
<dbReference type="EMBL" id="MWAK01000127">
    <property type="protein sequence ID" value="OPZ92138.1"/>
    <property type="molecule type" value="Genomic_DNA"/>
</dbReference>
<keyword evidence="2 4" id="KW-0808">Transferase</keyword>
<dbReference type="GO" id="GO:0008887">
    <property type="term" value="F:glycerate kinase activity"/>
    <property type="evidence" value="ECO:0007669"/>
    <property type="project" value="UniProtKB-UniRule"/>
</dbReference>
<dbReference type="PANTHER" id="PTHR21599:SF0">
    <property type="entry name" value="GLYCERATE KINASE"/>
    <property type="match status" value="1"/>
</dbReference>
<evidence type="ECO:0000256" key="4">
    <source>
        <dbReference type="PIRNR" id="PIRNR006078"/>
    </source>
</evidence>
<dbReference type="InterPro" id="IPR036129">
    <property type="entry name" value="Glycerate_kinase_sf"/>
</dbReference>
<dbReference type="SUPFAM" id="SSF110738">
    <property type="entry name" value="Glycerate kinase I"/>
    <property type="match status" value="1"/>
</dbReference>
<dbReference type="AlphaFoldDB" id="A0A1V5MFY3"/>
<dbReference type="PANTHER" id="PTHR21599">
    <property type="entry name" value="GLYCERATE KINASE"/>
    <property type="match status" value="1"/>
</dbReference>
<sequence length="384" mass="39955">MPLKILIAPDSFKGSLTAAAAAAAIRTGFFRVWPRAEYRLLPLADGGEGTLAALLAARGGRRFRLEVRGPRGRPVRAVCGQLPDASGVVEIASAGGLPLLEASERNPRLASSYGNGQVIRFLLGRPVSGLLIGLGGSATVDGGLGMLTALGARFLDVRGRVLSGIGGDLERVRAIDLSNLDCRLQGLPVTALCDVDNPLLGVRGAARVFGPQKGAGPAMVERLEAGLANFAERVRSELGFDGARRPGAGAAGGLGFGLAACLGARLVNGADFIMKSLGLERFLAWSDLAVSGEGRVDGQVKFGKALHRVGGLARQVGRPLLVFCGERDLADRERRRLGFTAVFAIEPGPVTGAEAMARARIYLADTAAETARLMAGTPGRFARD</sequence>
<dbReference type="PIRSF" id="PIRSF006078">
    <property type="entry name" value="GlxK"/>
    <property type="match status" value="1"/>
</dbReference>